<evidence type="ECO:0000313" key="2">
    <source>
        <dbReference type="EMBL" id="XCB32235.1"/>
    </source>
</evidence>
<dbReference type="PANTHER" id="PTHR43346:SF1">
    <property type="entry name" value="QUERCETIN 2,3-DIOXYGENASE-RELATED"/>
    <property type="match status" value="1"/>
</dbReference>
<dbReference type="InterPro" id="IPR014710">
    <property type="entry name" value="RmlC-like_jellyroll"/>
</dbReference>
<protein>
    <submittedName>
        <fullName evidence="2">Cupin domain-containing protein</fullName>
    </submittedName>
</protein>
<dbReference type="InterPro" id="IPR011051">
    <property type="entry name" value="RmlC_Cupin_sf"/>
</dbReference>
<gene>
    <name evidence="2" type="ORF">RBB77_17560</name>
</gene>
<dbReference type="Gene3D" id="2.60.120.10">
    <property type="entry name" value="Jelly Rolls"/>
    <property type="match status" value="1"/>
</dbReference>
<dbReference type="SUPFAM" id="SSF51182">
    <property type="entry name" value="RmlC-like cupins"/>
    <property type="match status" value="1"/>
</dbReference>
<dbReference type="RefSeq" id="WP_353063082.1">
    <property type="nucleotide sequence ID" value="NZ_CP132942.1"/>
</dbReference>
<dbReference type="Pfam" id="PF07883">
    <property type="entry name" value="Cupin_2"/>
    <property type="match status" value="1"/>
</dbReference>
<accession>A0AAU7ZMY2</accession>
<evidence type="ECO:0000259" key="1">
    <source>
        <dbReference type="Pfam" id="PF07883"/>
    </source>
</evidence>
<dbReference type="InterPro" id="IPR052538">
    <property type="entry name" value="Flavonoid_dioxygenase-like"/>
</dbReference>
<reference evidence="2" key="2">
    <citation type="journal article" date="2024" name="Environ. Microbiol.">
        <title>Genome analysis and description of Tunturibacter gen. nov. expands the diversity of Terriglobia in tundra soils.</title>
        <authorList>
            <person name="Messyasz A."/>
            <person name="Mannisto M.K."/>
            <person name="Kerkhof L.J."/>
            <person name="Haggblom M.M."/>
        </authorList>
    </citation>
    <scope>NUCLEOTIDE SEQUENCE</scope>
    <source>
        <strain evidence="2">X5P6</strain>
    </source>
</reference>
<dbReference type="InterPro" id="IPR013096">
    <property type="entry name" value="Cupin_2"/>
</dbReference>
<organism evidence="2">
    <name type="scientific">Tunturiibacter psychrotolerans</name>
    <dbReference type="NCBI Taxonomy" id="3069686"/>
    <lineage>
        <taxon>Bacteria</taxon>
        <taxon>Pseudomonadati</taxon>
        <taxon>Acidobacteriota</taxon>
        <taxon>Terriglobia</taxon>
        <taxon>Terriglobales</taxon>
        <taxon>Acidobacteriaceae</taxon>
        <taxon>Tunturiibacter</taxon>
    </lineage>
</organism>
<feature type="domain" description="Cupin type-2" evidence="1">
    <location>
        <begin position="54"/>
        <end position="113"/>
    </location>
</feature>
<reference evidence="2" key="1">
    <citation type="submission" date="2023-08" db="EMBL/GenBank/DDBJ databases">
        <authorList>
            <person name="Messyasz A."/>
            <person name="Mannisto M.K."/>
            <person name="Kerkhof L.J."/>
            <person name="Haggblom M."/>
        </authorList>
    </citation>
    <scope>NUCLEOTIDE SEQUENCE</scope>
    <source>
        <strain evidence="2">X5P6</strain>
    </source>
</reference>
<dbReference type="PANTHER" id="PTHR43346">
    <property type="entry name" value="LIGAND BINDING DOMAIN PROTEIN, PUTATIVE (AFU_ORTHOLOGUE AFUA_6G14370)-RELATED"/>
    <property type="match status" value="1"/>
</dbReference>
<dbReference type="EMBL" id="CP132942">
    <property type="protein sequence ID" value="XCB32235.1"/>
    <property type="molecule type" value="Genomic_DNA"/>
</dbReference>
<dbReference type="AlphaFoldDB" id="A0AAU7ZMY2"/>
<dbReference type="KEGG" id="tpsc:RBB77_17560"/>
<sequence length="143" mass="15682">MPKHDASSANTGVFNLQKIAEGFPDSASTMLIDTRLTDELHASSRVFRVYHPVGAHYHATCDEYLVVLSGRATFFLGEAPPFEAGPGQLIFFKQGTIHGTPQILEEPFVVLAVDTPRRDPSDVHFVNPADGTPDTFIQSKRLS</sequence>
<name>A0AAU7ZMY2_9BACT</name>
<proteinExistence type="predicted"/>